<name>A0AAV4EUQ3_9GAST</name>
<organism evidence="6 7">
    <name type="scientific">Elysia marginata</name>
    <dbReference type="NCBI Taxonomy" id="1093978"/>
    <lineage>
        <taxon>Eukaryota</taxon>
        <taxon>Metazoa</taxon>
        <taxon>Spiralia</taxon>
        <taxon>Lophotrochozoa</taxon>
        <taxon>Mollusca</taxon>
        <taxon>Gastropoda</taxon>
        <taxon>Heterobranchia</taxon>
        <taxon>Euthyneura</taxon>
        <taxon>Panpulmonata</taxon>
        <taxon>Sacoglossa</taxon>
        <taxon>Placobranchoidea</taxon>
        <taxon>Plakobranchidae</taxon>
        <taxon>Elysia</taxon>
    </lineage>
</organism>
<dbReference type="GO" id="GO:0044325">
    <property type="term" value="F:transmembrane transporter binding"/>
    <property type="evidence" value="ECO:0007669"/>
    <property type="project" value="TreeGrafter"/>
</dbReference>
<protein>
    <submittedName>
        <fullName evidence="6">RING finger protein 207-like</fullName>
    </submittedName>
</protein>
<proteinExistence type="predicted"/>
<feature type="domain" description="RING-type" evidence="5">
    <location>
        <begin position="26"/>
        <end position="64"/>
    </location>
</feature>
<keyword evidence="2 4" id="KW-0863">Zinc-finger</keyword>
<keyword evidence="7" id="KW-1185">Reference proteome</keyword>
<dbReference type="GO" id="GO:0008270">
    <property type="term" value="F:zinc ion binding"/>
    <property type="evidence" value="ECO:0007669"/>
    <property type="project" value="UniProtKB-KW"/>
</dbReference>
<dbReference type="Proteomes" id="UP000762676">
    <property type="component" value="Unassembled WGS sequence"/>
</dbReference>
<dbReference type="GO" id="GO:1901207">
    <property type="term" value="P:regulation of heart looping"/>
    <property type="evidence" value="ECO:0007669"/>
    <property type="project" value="TreeGrafter"/>
</dbReference>
<dbReference type="Pfam" id="PF00097">
    <property type="entry name" value="zf-C3HC4"/>
    <property type="match status" value="1"/>
</dbReference>
<dbReference type="SUPFAM" id="SSF57850">
    <property type="entry name" value="RING/U-box"/>
    <property type="match status" value="1"/>
</dbReference>
<comment type="caution">
    <text evidence="6">The sequence shown here is derived from an EMBL/GenBank/DDBJ whole genome shotgun (WGS) entry which is preliminary data.</text>
</comment>
<dbReference type="PROSITE" id="PS50089">
    <property type="entry name" value="ZF_RING_2"/>
    <property type="match status" value="1"/>
</dbReference>
<dbReference type="Gene3D" id="3.30.40.10">
    <property type="entry name" value="Zinc/RING finger domain, C3HC4 (zinc finger)"/>
    <property type="match status" value="1"/>
</dbReference>
<evidence type="ECO:0000256" key="2">
    <source>
        <dbReference type="ARBA" id="ARBA00022771"/>
    </source>
</evidence>
<dbReference type="GO" id="GO:0055117">
    <property type="term" value="P:regulation of cardiac muscle contraction"/>
    <property type="evidence" value="ECO:0007669"/>
    <property type="project" value="TreeGrafter"/>
</dbReference>
<evidence type="ECO:0000256" key="1">
    <source>
        <dbReference type="ARBA" id="ARBA00022723"/>
    </source>
</evidence>
<dbReference type="SMART" id="SM00184">
    <property type="entry name" value="RING"/>
    <property type="match status" value="1"/>
</dbReference>
<evidence type="ECO:0000256" key="3">
    <source>
        <dbReference type="ARBA" id="ARBA00022833"/>
    </source>
</evidence>
<gene>
    <name evidence="6" type="ORF">ElyMa_003638200</name>
</gene>
<dbReference type="PROSITE" id="PS00518">
    <property type="entry name" value="ZF_RING_1"/>
    <property type="match status" value="1"/>
</dbReference>
<dbReference type="PANTHER" id="PTHR22635">
    <property type="entry name" value="RING FINGER PROTEIN 207"/>
    <property type="match status" value="1"/>
</dbReference>
<dbReference type="InterPro" id="IPR013083">
    <property type="entry name" value="Znf_RING/FYVE/PHD"/>
</dbReference>
<dbReference type="PANTHER" id="PTHR22635:SF0">
    <property type="entry name" value="RING FINGER PROTEIN 207"/>
    <property type="match status" value="1"/>
</dbReference>
<dbReference type="InterPro" id="IPR017907">
    <property type="entry name" value="Znf_RING_CS"/>
</dbReference>
<dbReference type="EMBL" id="BMAT01007451">
    <property type="protein sequence ID" value="GFR64679.1"/>
    <property type="molecule type" value="Genomic_DNA"/>
</dbReference>
<sequence>MSGDIFQPMEIQDDPTQPTPRNPLLCYLCNEPYEEPCLLGCFHSFCVRCLRGRSSDGKIMCPLCGYNHTLKDGSSLPPVDLLLKFMVEASTEEKAQCANCDCSRQRRIFNKTQRRSSEQDSLALSDNSEIHEEPYIMFSSEKKIMLCINCFRDMRIPSPSDLRVLTFPVSLWFPLNCHSRDSILVFAQYMAYPPPYFVYNNIFYALLLPMVKKVLF</sequence>
<dbReference type="InterPro" id="IPR039320">
    <property type="entry name" value="RNF207"/>
</dbReference>
<keyword evidence="1" id="KW-0479">Metal-binding</keyword>
<evidence type="ECO:0000259" key="5">
    <source>
        <dbReference type="PROSITE" id="PS50089"/>
    </source>
</evidence>
<evidence type="ECO:0000256" key="4">
    <source>
        <dbReference type="PROSITE-ProRule" id="PRU00175"/>
    </source>
</evidence>
<evidence type="ECO:0000313" key="6">
    <source>
        <dbReference type="EMBL" id="GFR64679.1"/>
    </source>
</evidence>
<dbReference type="GO" id="GO:0030544">
    <property type="term" value="F:Hsp70 protein binding"/>
    <property type="evidence" value="ECO:0007669"/>
    <property type="project" value="InterPro"/>
</dbReference>
<reference evidence="6 7" key="1">
    <citation type="journal article" date="2021" name="Elife">
        <title>Chloroplast acquisition without the gene transfer in kleptoplastic sea slugs, Plakobranchus ocellatus.</title>
        <authorList>
            <person name="Maeda T."/>
            <person name="Takahashi S."/>
            <person name="Yoshida T."/>
            <person name="Shimamura S."/>
            <person name="Takaki Y."/>
            <person name="Nagai Y."/>
            <person name="Toyoda A."/>
            <person name="Suzuki Y."/>
            <person name="Arimoto A."/>
            <person name="Ishii H."/>
            <person name="Satoh N."/>
            <person name="Nishiyama T."/>
            <person name="Hasebe M."/>
            <person name="Maruyama T."/>
            <person name="Minagawa J."/>
            <person name="Obokata J."/>
            <person name="Shigenobu S."/>
        </authorList>
    </citation>
    <scope>NUCLEOTIDE SEQUENCE [LARGE SCALE GENOMIC DNA]</scope>
</reference>
<dbReference type="InterPro" id="IPR001841">
    <property type="entry name" value="Znf_RING"/>
</dbReference>
<evidence type="ECO:0000313" key="7">
    <source>
        <dbReference type="Proteomes" id="UP000762676"/>
    </source>
</evidence>
<keyword evidence="3" id="KW-0862">Zinc</keyword>
<dbReference type="InterPro" id="IPR018957">
    <property type="entry name" value="Znf_C3HC4_RING-type"/>
</dbReference>
<dbReference type="GO" id="GO:0048471">
    <property type="term" value="C:perinuclear region of cytoplasm"/>
    <property type="evidence" value="ECO:0007669"/>
    <property type="project" value="TreeGrafter"/>
</dbReference>
<dbReference type="AlphaFoldDB" id="A0AAV4EUQ3"/>
<accession>A0AAV4EUQ3</accession>